<dbReference type="RefSeq" id="WP_006503604.1">
    <property type="nucleotide sequence ID" value="NZ_BAGZ01000017.1"/>
</dbReference>
<accession>K6WAH9</accession>
<keyword evidence="1" id="KW-0732">Signal</keyword>
<protein>
    <submittedName>
        <fullName evidence="2">Uncharacterized protein</fullName>
    </submittedName>
</protein>
<gene>
    <name evidence="2" type="ORF">AUCHE_17_00590</name>
</gene>
<dbReference type="STRING" id="100225.SAMN05421595_0058"/>
<proteinExistence type="predicted"/>
<dbReference type="AlphaFoldDB" id="K6WAH9"/>
<keyword evidence="3" id="KW-1185">Reference proteome</keyword>
<dbReference type="EMBL" id="BAGZ01000017">
    <property type="protein sequence ID" value="GAB78847.1"/>
    <property type="molecule type" value="Genomic_DNA"/>
</dbReference>
<evidence type="ECO:0000256" key="1">
    <source>
        <dbReference type="SAM" id="SignalP"/>
    </source>
</evidence>
<feature type="signal peptide" evidence="1">
    <location>
        <begin position="1"/>
        <end position="28"/>
    </location>
</feature>
<name>K6WAH9_9MICO</name>
<comment type="caution">
    <text evidence="2">The sequence shown here is derived from an EMBL/GenBank/DDBJ whole genome shotgun (WGS) entry which is preliminary data.</text>
</comment>
<sequence length="181" mass="19585">MKGLTDAKPAALLLALMLVTGLSPARLASAIGDPTSTVPQNHRESFAIGKKGDRVEFLAPAGWERTAMSNSNTLTYTKDKNVMKIILLPNVADREIGVRRHIQTSAQNGELIQIEDEKTRTPNGFEGHSCIVSNRDNSRRGSCAIVGRGDFLIKVVSTTERGSDPLPLEAVVTSLTFKEAK</sequence>
<evidence type="ECO:0000313" key="3">
    <source>
        <dbReference type="Proteomes" id="UP000008495"/>
    </source>
</evidence>
<organism evidence="2 3">
    <name type="scientific">Austwickia chelonae NBRC 105200</name>
    <dbReference type="NCBI Taxonomy" id="1184607"/>
    <lineage>
        <taxon>Bacteria</taxon>
        <taxon>Bacillati</taxon>
        <taxon>Actinomycetota</taxon>
        <taxon>Actinomycetes</taxon>
        <taxon>Micrococcales</taxon>
        <taxon>Dermatophilaceae</taxon>
        <taxon>Austwickia</taxon>
    </lineage>
</organism>
<evidence type="ECO:0000313" key="2">
    <source>
        <dbReference type="EMBL" id="GAB78847.1"/>
    </source>
</evidence>
<reference evidence="2 3" key="1">
    <citation type="submission" date="2012-08" db="EMBL/GenBank/DDBJ databases">
        <title>Whole genome shotgun sequence of Austwickia chelonae NBRC 105200.</title>
        <authorList>
            <person name="Yoshida I."/>
            <person name="Hosoyama A."/>
            <person name="Tsuchikane K."/>
            <person name="Katsumata H."/>
            <person name="Ando Y."/>
            <person name="Ohji S."/>
            <person name="Hamada M."/>
            <person name="Tamura T."/>
            <person name="Yamazoe A."/>
            <person name="Yamazaki S."/>
            <person name="Fujita N."/>
        </authorList>
    </citation>
    <scope>NUCLEOTIDE SEQUENCE [LARGE SCALE GENOMIC DNA]</scope>
    <source>
        <strain evidence="2 3">NBRC 105200</strain>
    </source>
</reference>
<feature type="chain" id="PRO_5039022800" evidence="1">
    <location>
        <begin position="29"/>
        <end position="181"/>
    </location>
</feature>
<dbReference type="Proteomes" id="UP000008495">
    <property type="component" value="Unassembled WGS sequence"/>
</dbReference>
<dbReference type="eggNOG" id="ENOG502ZJ0X">
    <property type="taxonomic scope" value="Bacteria"/>
</dbReference>
<dbReference type="OrthoDB" id="4883602at2"/>